<feature type="transmembrane region" description="Helical" evidence="5">
    <location>
        <begin position="215"/>
        <end position="232"/>
    </location>
</feature>
<reference evidence="6 7" key="1">
    <citation type="submission" date="2022-11" db="EMBL/GenBank/DDBJ databases">
        <authorList>
            <person name="Caiyu Z."/>
        </authorList>
    </citation>
    <scope>NUCLEOTIDE SEQUENCE [LARGE SCALE GENOMIC DNA]</scope>
    <source>
        <strain evidence="6 7">YR-4</strain>
    </source>
</reference>
<evidence type="ECO:0000256" key="5">
    <source>
        <dbReference type="SAM" id="Phobius"/>
    </source>
</evidence>
<feature type="transmembrane region" description="Helical" evidence="5">
    <location>
        <begin position="253"/>
        <end position="278"/>
    </location>
</feature>
<dbReference type="InterPro" id="IPR053153">
    <property type="entry name" value="APC_K+_Transporter"/>
</dbReference>
<keyword evidence="4 5" id="KW-0472">Membrane</keyword>
<dbReference type="Gene3D" id="1.20.1740.10">
    <property type="entry name" value="Amino acid/polyamine transporter I"/>
    <property type="match status" value="1"/>
</dbReference>
<keyword evidence="7" id="KW-1185">Reference proteome</keyword>
<evidence type="ECO:0000256" key="1">
    <source>
        <dbReference type="ARBA" id="ARBA00004141"/>
    </source>
</evidence>
<sequence length="612" mass="66826">MFKKMKTIVIGKAIKSAESESEKFSVIWGLPVLSSDAISSVSYACEEILMVLVPVLGIASYKPLMGIAAAIVGLLLILVFSYRQTIECYPHGGGSYSVASDNLGKVPGLVAAASLSIDYVLTVAVSTCSGTAAITSAFPQTIPFRVEITLFLILLLTLGNLRGIRESSILFGIPTYLFIFSIIAMIATGLIKVFVFGQVPQPTTALPPQAQDVTILLLLKAFSSGCTALTGVEAVSNGIPNFKAPSQKNAKRVLALLALLVFVIFSGVCYLASMYKVAHAENVTVVSQIASRVFGSGTIMYFTVQATTAMILIMAANTAFADLPLLLSLLAKDGFVARSFGSRGARLSFSNGIMLLFLLSSVLVIVFKAETHLLIPLYAVGVFLSFTLSQTGMLKKWITHRQGNWRHKAVINGFGALMTAVTCVIIAVSKFASGAWIVLICIPSLVAFMLFIRKHYNKVRDNLSIEDSSSDLILENPTENYILLPVQSVNKSFVKALNYAMTLGKKIEVYHVSTNKAETERLKVKFGQLGLDFPLLIEEAPYRNINETLLAHVDKEQARLNKHEMLTVVLPQFVIPKRWHYMLHNQTSLRLKSALVRRRDVAVVTIPYIINE</sequence>
<feature type="transmembrane region" description="Helical" evidence="5">
    <location>
        <begin position="173"/>
        <end position="195"/>
    </location>
</feature>
<dbReference type="EMBL" id="JAPOHA010000001">
    <property type="protein sequence ID" value="MCY1712789.1"/>
    <property type="molecule type" value="Genomic_DNA"/>
</dbReference>
<feature type="transmembrane region" description="Helical" evidence="5">
    <location>
        <begin position="298"/>
        <end position="327"/>
    </location>
</feature>
<dbReference type="Proteomes" id="UP001082703">
    <property type="component" value="Unassembled WGS sequence"/>
</dbReference>
<keyword evidence="3 5" id="KW-1133">Transmembrane helix</keyword>
<dbReference type="RefSeq" id="WP_268056798.1">
    <property type="nucleotide sequence ID" value="NZ_JAPOHA010000001.1"/>
</dbReference>
<protein>
    <submittedName>
        <fullName evidence="6">APC family permease</fullName>
    </submittedName>
</protein>
<keyword evidence="2 5" id="KW-0812">Transmembrane</keyword>
<feature type="transmembrane region" description="Helical" evidence="5">
    <location>
        <begin position="144"/>
        <end position="161"/>
    </location>
</feature>
<feature type="transmembrane region" description="Helical" evidence="5">
    <location>
        <begin position="434"/>
        <end position="452"/>
    </location>
</feature>
<evidence type="ECO:0000313" key="7">
    <source>
        <dbReference type="Proteomes" id="UP001082703"/>
    </source>
</evidence>
<evidence type="ECO:0000313" key="6">
    <source>
        <dbReference type="EMBL" id="MCY1712789.1"/>
    </source>
</evidence>
<comment type="caution">
    <text evidence="6">The sequence shown here is derived from an EMBL/GenBank/DDBJ whole genome shotgun (WGS) entry which is preliminary data.</text>
</comment>
<proteinExistence type="predicted"/>
<organism evidence="6 7">
    <name type="scientific">Caproiciproducens galactitolivorans</name>
    <dbReference type="NCBI Taxonomy" id="642589"/>
    <lineage>
        <taxon>Bacteria</taxon>
        <taxon>Bacillati</taxon>
        <taxon>Bacillota</taxon>
        <taxon>Clostridia</taxon>
        <taxon>Eubacteriales</taxon>
        <taxon>Acutalibacteraceae</taxon>
        <taxon>Caproiciproducens</taxon>
    </lineage>
</organism>
<gene>
    <name evidence="6" type="ORF">OUY18_00760</name>
</gene>
<evidence type="ECO:0000256" key="2">
    <source>
        <dbReference type="ARBA" id="ARBA00022692"/>
    </source>
</evidence>
<dbReference type="InterPro" id="IPR002293">
    <property type="entry name" value="AA/rel_permease1"/>
</dbReference>
<dbReference type="Pfam" id="PF13520">
    <property type="entry name" value="AA_permease_2"/>
    <property type="match status" value="1"/>
</dbReference>
<comment type="subcellular location">
    <subcellularLocation>
        <location evidence="1">Membrane</location>
        <topology evidence="1">Multi-pass membrane protein</topology>
    </subcellularLocation>
</comment>
<evidence type="ECO:0000256" key="4">
    <source>
        <dbReference type="ARBA" id="ARBA00023136"/>
    </source>
</evidence>
<name>A0ABT4BPH3_9FIRM</name>
<feature type="transmembrane region" description="Helical" evidence="5">
    <location>
        <begin position="373"/>
        <end position="389"/>
    </location>
</feature>
<dbReference type="PANTHER" id="PTHR47704:SF1">
    <property type="entry name" value="POTASSIUM TRANSPORTER KIMA"/>
    <property type="match status" value="1"/>
</dbReference>
<feature type="transmembrane region" description="Helical" evidence="5">
    <location>
        <begin position="348"/>
        <end position="367"/>
    </location>
</feature>
<accession>A0ABT4BPH3</accession>
<dbReference type="PANTHER" id="PTHR47704">
    <property type="entry name" value="POTASSIUM TRANSPORTER KIMA"/>
    <property type="match status" value="1"/>
</dbReference>
<evidence type="ECO:0000256" key="3">
    <source>
        <dbReference type="ARBA" id="ARBA00022989"/>
    </source>
</evidence>
<feature type="transmembrane region" description="Helical" evidence="5">
    <location>
        <begin position="409"/>
        <end position="428"/>
    </location>
</feature>
<feature type="transmembrane region" description="Helical" evidence="5">
    <location>
        <begin position="60"/>
        <end position="80"/>
    </location>
</feature>